<protein>
    <recommendedName>
        <fullName evidence="11">G-protein coupled receptors family 1 profile domain-containing protein</fullName>
    </recommendedName>
</protein>
<feature type="transmembrane region" description="Helical" evidence="10">
    <location>
        <begin position="264"/>
        <end position="283"/>
    </location>
</feature>
<gene>
    <name evidence="12" type="ORF">NEMVEDRAFT_v1g210928</name>
</gene>
<evidence type="ECO:0000256" key="2">
    <source>
        <dbReference type="ARBA" id="ARBA00022475"/>
    </source>
</evidence>
<dbReference type="GO" id="GO:0007186">
    <property type="term" value="P:G protein-coupled receptor signaling pathway"/>
    <property type="evidence" value="ECO:0000318"/>
    <property type="project" value="GO_Central"/>
</dbReference>
<keyword evidence="7" id="KW-0675">Receptor</keyword>
<evidence type="ECO:0000256" key="1">
    <source>
        <dbReference type="ARBA" id="ARBA00004651"/>
    </source>
</evidence>
<dbReference type="InterPro" id="IPR017452">
    <property type="entry name" value="GPCR_Rhodpsn_7TM"/>
</dbReference>
<feature type="transmembrane region" description="Helical" evidence="10">
    <location>
        <begin position="116"/>
        <end position="134"/>
    </location>
</feature>
<evidence type="ECO:0000256" key="9">
    <source>
        <dbReference type="ARBA" id="ARBA00023224"/>
    </source>
</evidence>
<dbReference type="AlphaFoldDB" id="A7SEA3"/>
<feature type="transmembrane region" description="Helical" evidence="10">
    <location>
        <begin position="180"/>
        <end position="205"/>
    </location>
</feature>
<keyword evidence="5" id="KW-0297">G-protein coupled receptor</keyword>
<evidence type="ECO:0000256" key="3">
    <source>
        <dbReference type="ARBA" id="ARBA00022692"/>
    </source>
</evidence>
<dbReference type="PRINTS" id="PR00237">
    <property type="entry name" value="GPCRRHODOPSN"/>
</dbReference>
<dbReference type="EMBL" id="DS469635">
    <property type="protein sequence ID" value="EDO37975.1"/>
    <property type="molecule type" value="Genomic_DNA"/>
</dbReference>
<keyword evidence="2" id="KW-1003">Cell membrane</keyword>
<accession>A7SEA3</accession>
<name>A7SEA3_NEMVE</name>
<dbReference type="KEGG" id="nve:5509539"/>
<dbReference type="PROSITE" id="PS50262">
    <property type="entry name" value="G_PROTEIN_RECEP_F1_2"/>
    <property type="match status" value="1"/>
</dbReference>
<dbReference type="PANTHER" id="PTHR24246">
    <property type="entry name" value="OLFACTORY RECEPTOR AND ADENOSINE RECEPTOR"/>
    <property type="match status" value="1"/>
</dbReference>
<evidence type="ECO:0000256" key="8">
    <source>
        <dbReference type="ARBA" id="ARBA00023180"/>
    </source>
</evidence>
<feature type="transmembrane region" description="Helical" evidence="10">
    <location>
        <begin position="226"/>
        <end position="244"/>
    </location>
</feature>
<evidence type="ECO:0000256" key="4">
    <source>
        <dbReference type="ARBA" id="ARBA00022989"/>
    </source>
</evidence>
<dbReference type="PhylomeDB" id="A7SEA3"/>
<keyword evidence="6 10" id="KW-0472">Membrane</keyword>
<organism evidence="12 13">
    <name type="scientific">Nematostella vectensis</name>
    <name type="common">Starlet sea anemone</name>
    <dbReference type="NCBI Taxonomy" id="45351"/>
    <lineage>
        <taxon>Eukaryota</taxon>
        <taxon>Metazoa</taxon>
        <taxon>Cnidaria</taxon>
        <taxon>Anthozoa</taxon>
        <taxon>Hexacorallia</taxon>
        <taxon>Actiniaria</taxon>
        <taxon>Edwardsiidae</taxon>
        <taxon>Nematostella</taxon>
    </lineage>
</organism>
<evidence type="ECO:0000259" key="11">
    <source>
        <dbReference type="PROSITE" id="PS50262"/>
    </source>
</evidence>
<dbReference type="FunCoup" id="A7SEA3">
    <property type="interactions" value="33"/>
</dbReference>
<dbReference type="InParanoid" id="A7SEA3"/>
<dbReference type="Pfam" id="PF00001">
    <property type="entry name" value="7tm_1"/>
    <property type="match status" value="2"/>
</dbReference>
<evidence type="ECO:0000256" key="6">
    <source>
        <dbReference type="ARBA" id="ARBA00023136"/>
    </source>
</evidence>
<dbReference type="OMA" id="MFRIKEY"/>
<keyword evidence="9" id="KW-0807">Transducer</keyword>
<dbReference type="Proteomes" id="UP000001593">
    <property type="component" value="Unassembled WGS sequence"/>
</dbReference>
<evidence type="ECO:0000256" key="7">
    <source>
        <dbReference type="ARBA" id="ARBA00023170"/>
    </source>
</evidence>
<dbReference type="GO" id="GO:0005886">
    <property type="term" value="C:plasma membrane"/>
    <property type="evidence" value="ECO:0000318"/>
    <property type="project" value="GO_Central"/>
</dbReference>
<dbReference type="SMART" id="SM01381">
    <property type="entry name" value="7TM_GPCR_Srsx"/>
    <property type="match status" value="1"/>
</dbReference>
<evidence type="ECO:0000313" key="12">
    <source>
        <dbReference type="EMBL" id="EDO37975.1"/>
    </source>
</evidence>
<feature type="domain" description="G-protein coupled receptors family 1 profile" evidence="11">
    <location>
        <begin position="39"/>
        <end position="281"/>
    </location>
</feature>
<sequence>MNTTRETTLPGSSIKLPSDGFLISMFSLIIMGGFGIITANILVLLVFIFNSHLRKPSSYFVTNLALADFLTGAVLAPIFGNFIWKMITRETDVPIVLFIRTTDEGIGLGLKQVFEIISTAFMSTNMISFAFIAIERMHATVWPLRHRNTKPRMYIVFIVVTWVSGLGSGGLTYVDTIKSARVVYCFVLISFVALVVSYATIFIKIKKQNQLRNQSHLQRTIQKERELAKTLLLVTMTSLVTWLPQIGVGLRMVITGRIDYMTQTLAFTACGGNSLCNPVIYMFRIKEYRRAVKHLVCKCSRDRGVQPAVAHG</sequence>
<dbReference type="CDD" id="cd00637">
    <property type="entry name" value="7tm_classA_rhodopsin-like"/>
    <property type="match status" value="1"/>
</dbReference>
<keyword evidence="8" id="KW-0325">Glycoprotein</keyword>
<feature type="transmembrane region" description="Helical" evidence="10">
    <location>
        <begin position="20"/>
        <end position="48"/>
    </location>
</feature>
<keyword evidence="3 10" id="KW-0812">Transmembrane</keyword>
<dbReference type="Gene3D" id="1.20.1070.10">
    <property type="entry name" value="Rhodopsin 7-helix transmembrane proteins"/>
    <property type="match status" value="1"/>
</dbReference>
<feature type="transmembrane region" description="Helical" evidence="10">
    <location>
        <begin position="60"/>
        <end position="84"/>
    </location>
</feature>
<dbReference type="PANTHER" id="PTHR24246:SF27">
    <property type="entry name" value="ADENOSINE RECEPTOR, ISOFORM A"/>
    <property type="match status" value="1"/>
</dbReference>
<dbReference type="HOGENOM" id="CLU_009579_16_0_1"/>
<dbReference type="GO" id="GO:0001609">
    <property type="term" value="F:G protein-coupled adenosine receptor activity"/>
    <property type="evidence" value="ECO:0000318"/>
    <property type="project" value="GO_Central"/>
</dbReference>
<feature type="transmembrane region" description="Helical" evidence="10">
    <location>
        <begin position="154"/>
        <end position="174"/>
    </location>
</feature>
<keyword evidence="13" id="KW-1185">Reference proteome</keyword>
<evidence type="ECO:0000256" key="10">
    <source>
        <dbReference type="SAM" id="Phobius"/>
    </source>
</evidence>
<dbReference type="SUPFAM" id="SSF81321">
    <property type="entry name" value="Family A G protein-coupled receptor-like"/>
    <property type="match status" value="1"/>
</dbReference>
<evidence type="ECO:0000313" key="13">
    <source>
        <dbReference type="Proteomes" id="UP000001593"/>
    </source>
</evidence>
<dbReference type="eggNOG" id="KOG3656">
    <property type="taxonomic scope" value="Eukaryota"/>
</dbReference>
<reference evidence="12 13" key="1">
    <citation type="journal article" date="2007" name="Science">
        <title>Sea anemone genome reveals ancestral eumetazoan gene repertoire and genomic organization.</title>
        <authorList>
            <person name="Putnam N.H."/>
            <person name="Srivastava M."/>
            <person name="Hellsten U."/>
            <person name="Dirks B."/>
            <person name="Chapman J."/>
            <person name="Salamov A."/>
            <person name="Terry A."/>
            <person name="Shapiro H."/>
            <person name="Lindquist E."/>
            <person name="Kapitonov V.V."/>
            <person name="Jurka J."/>
            <person name="Genikhovich G."/>
            <person name="Grigoriev I.V."/>
            <person name="Lucas S.M."/>
            <person name="Steele R.E."/>
            <person name="Finnerty J.R."/>
            <person name="Technau U."/>
            <person name="Martindale M.Q."/>
            <person name="Rokhsar D.S."/>
        </authorList>
    </citation>
    <scope>NUCLEOTIDE SEQUENCE [LARGE SCALE GENOMIC DNA]</scope>
    <source>
        <strain evidence="13">CH2 X CH6</strain>
    </source>
</reference>
<evidence type="ECO:0000256" key="5">
    <source>
        <dbReference type="ARBA" id="ARBA00023040"/>
    </source>
</evidence>
<keyword evidence="4 10" id="KW-1133">Transmembrane helix</keyword>
<dbReference type="InterPro" id="IPR000276">
    <property type="entry name" value="GPCR_Rhodpsn"/>
</dbReference>
<proteinExistence type="predicted"/>
<comment type="subcellular location">
    <subcellularLocation>
        <location evidence="1">Cell membrane</location>
        <topology evidence="1">Multi-pass membrane protein</topology>
    </subcellularLocation>
</comment>